<name>A0A0F9DGS7_9ZZZZ</name>
<sequence>MSKEKSKLVSITMTWEDGSSLTYAPSKLDSIDKLIIEMMLEAAGVK</sequence>
<comment type="caution">
    <text evidence="1">The sequence shown here is derived from an EMBL/GenBank/DDBJ whole genome shotgun (WGS) entry which is preliminary data.</text>
</comment>
<reference evidence="1" key="1">
    <citation type="journal article" date="2015" name="Nature">
        <title>Complex archaea that bridge the gap between prokaryotes and eukaryotes.</title>
        <authorList>
            <person name="Spang A."/>
            <person name="Saw J.H."/>
            <person name="Jorgensen S.L."/>
            <person name="Zaremba-Niedzwiedzka K."/>
            <person name="Martijn J."/>
            <person name="Lind A.E."/>
            <person name="van Eijk R."/>
            <person name="Schleper C."/>
            <person name="Guy L."/>
            <person name="Ettema T.J."/>
        </authorList>
    </citation>
    <scope>NUCLEOTIDE SEQUENCE</scope>
</reference>
<proteinExistence type="predicted"/>
<dbReference type="EMBL" id="LAZR01028994">
    <property type="protein sequence ID" value="KKL60898.1"/>
    <property type="molecule type" value="Genomic_DNA"/>
</dbReference>
<protein>
    <submittedName>
        <fullName evidence="1">Uncharacterized protein</fullName>
    </submittedName>
</protein>
<organism evidence="1">
    <name type="scientific">marine sediment metagenome</name>
    <dbReference type="NCBI Taxonomy" id="412755"/>
    <lineage>
        <taxon>unclassified sequences</taxon>
        <taxon>metagenomes</taxon>
        <taxon>ecological metagenomes</taxon>
    </lineage>
</organism>
<gene>
    <name evidence="1" type="ORF">LCGC14_2200750</name>
</gene>
<evidence type="ECO:0000313" key="1">
    <source>
        <dbReference type="EMBL" id="KKL60898.1"/>
    </source>
</evidence>
<dbReference type="AlphaFoldDB" id="A0A0F9DGS7"/>
<accession>A0A0F9DGS7</accession>